<evidence type="ECO:0000256" key="1">
    <source>
        <dbReference type="SAM" id="MobiDB-lite"/>
    </source>
</evidence>
<reference evidence="3 4" key="1">
    <citation type="submission" date="2018-05" db="EMBL/GenBank/DDBJ databases">
        <title>Acuticoccus sediminis sp. nov., isolated from deep-sea sediment of Indian Ocean.</title>
        <authorList>
            <person name="Liu X."/>
            <person name="Lai Q."/>
            <person name="Du Y."/>
            <person name="Sun F."/>
            <person name="Zhang X."/>
            <person name="Wang S."/>
            <person name="Shao Z."/>
        </authorList>
    </citation>
    <scope>NUCLEOTIDE SEQUENCE [LARGE SCALE GENOMIC DNA]</scope>
    <source>
        <strain evidence="3 4">PTG4-2</strain>
    </source>
</reference>
<evidence type="ECO:0000313" key="3">
    <source>
        <dbReference type="EMBL" id="RAH96963.1"/>
    </source>
</evidence>
<keyword evidence="2" id="KW-0812">Transmembrane</keyword>
<keyword evidence="4" id="KW-1185">Reference proteome</keyword>
<feature type="transmembrane region" description="Helical" evidence="2">
    <location>
        <begin position="44"/>
        <end position="61"/>
    </location>
</feature>
<organism evidence="3 4">
    <name type="scientific">Acuticoccus sediminis</name>
    <dbReference type="NCBI Taxonomy" id="2184697"/>
    <lineage>
        <taxon>Bacteria</taxon>
        <taxon>Pseudomonadati</taxon>
        <taxon>Pseudomonadota</taxon>
        <taxon>Alphaproteobacteria</taxon>
        <taxon>Hyphomicrobiales</taxon>
        <taxon>Amorphaceae</taxon>
        <taxon>Acuticoccus</taxon>
    </lineage>
</organism>
<name>A0A8B2NHR8_9HYPH</name>
<evidence type="ECO:0000256" key="2">
    <source>
        <dbReference type="SAM" id="Phobius"/>
    </source>
</evidence>
<keyword evidence="2" id="KW-0472">Membrane</keyword>
<sequence>MEIEQLIDQFLAQDPNLLVPVLAGCVIILGGLLIGIFRGMTGGVIVALLFGGVMTTSPILLGKVEIPGETVTTDTVDPARLGAEVAHGAAQLAVANSEAVTGLTRVVNSMRLAMEGLGPVLAPTTEGTESSGDTADVVARFTQSLDAAGTQLDQASASLDKINSLRSELESDMSELESALDGAPDGTATK</sequence>
<keyword evidence="2" id="KW-1133">Transmembrane helix</keyword>
<dbReference type="RefSeq" id="WP_111352070.1">
    <property type="nucleotide sequence ID" value="NZ_QHHQ01000010.1"/>
</dbReference>
<feature type="transmembrane region" description="Helical" evidence="2">
    <location>
        <begin position="17"/>
        <end position="37"/>
    </location>
</feature>
<gene>
    <name evidence="3" type="ORF">DLJ53_30250</name>
</gene>
<feature type="region of interest" description="Disordered" evidence="1">
    <location>
        <begin position="170"/>
        <end position="190"/>
    </location>
</feature>
<accession>A0A8B2NHR8</accession>
<dbReference type="OrthoDB" id="7889157at2"/>
<evidence type="ECO:0000313" key="4">
    <source>
        <dbReference type="Proteomes" id="UP000249590"/>
    </source>
</evidence>
<dbReference type="AlphaFoldDB" id="A0A8B2NHR8"/>
<proteinExistence type="predicted"/>
<comment type="caution">
    <text evidence="3">The sequence shown here is derived from an EMBL/GenBank/DDBJ whole genome shotgun (WGS) entry which is preliminary data.</text>
</comment>
<protein>
    <submittedName>
        <fullName evidence="3">Uncharacterized protein</fullName>
    </submittedName>
</protein>
<dbReference type="Proteomes" id="UP000249590">
    <property type="component" value="Unassembled WGS sequence"/>
</dbReference>
<dbReference type="EMBL" id="QHHQ01000010">
    <property type="protein sequence ID" value="RAH96963.1"/>
    <property type="molecule type" value="Genomic_DNA"/>
</dbReference>